<evidence type="ECO:0000313" key="8">
    <source>
        <dbReference type="Proteomes" id="UP000832097"/>
    </source>
</evidence>
<dbReference type="PANTHER" id="PTHR30055">
    <property type="entry name" value="HTH-TYPE TRANSCRIPTIONAL REGULATOR RUTR"/>
    <property type="match status" value="1"/>
</dbReference>
<dbReference type="InterPro" id="IPR009057">
    <property type="entry name" value="Homeodomain-like_sf"/>
</dbReference>
<proteinExistence type="predicted"/>
<evidence type="ECO:0000256" key="5">
    <source>
        <dbReference type="PROSITE-ProRule" id="PRU00335"/>
    </source>
</evidence>
<accession>A0ABY4BYT6</accession>
<dbReference type="Gene3D" id="1.10.357.10">
    <property type="entry name" value="Tetracycline Repressor, domain 2"/>
    <property type="match status" value="1"/>
</dbReference>
<feature type="domain" description="HTH tetR-type" evidence="6">
    <location>
        <begin position="8"/>
        <end position="68"/>
    </location>
</feature>
<organism evidence="7 8">
    <name type="scientific">Agromyces larvae</name>
    <dbReference type="NCBI Taxonomy" id="2929802"/>
    <lineage>
        <taxon>Bacteria</taxon>
        <taxon>Bacillati</taxon>
        <taxon>Actinomycetota</taxon>
        <taxon>Actinomycetes</taxon>
        <taxon>Micrococcales</taxon>
        <taxon>Microbacteriaceae</taxon>
        <taxon>Agromyces</taxon>
    </lineage>
</organism>
<dbReference type="Proteomes" id="UP000832097">
    <property type="component" value="Chromosome"/>
</dbReference>
<evidence type="ECO:0000313" key="7">
    <source>
        <dbReference type="EMBL" id="UOE44382.1"/>
    </source>
</evidence>
<keyword evidence="8" id="KW-1185">Reference proteome</keyword>
<dbReference type="SUPFAM" id="SSF46689">
    <property type="entry name" value="Homeodomain-like"/>
    <property type="match status" value="1"/>
</dbReference>
<protein>
    <submittedName>
        <fullName evidence="7">TetR/AcrR family transcriptional regulator</fullName>
    </submittedName>
</protein>
<evidence type="ECO:0000256" key="2">
    <source>
        <dbReference type="ARBA" id="ARBA00023015"/>
    </source>
</evidence>
<dbReference type="EMBL" id="CP094528">
    <property type="protein sequence ID" value="UOE44382.1"/>
    <property type="molecule type" value="Genomic_DNA"/>
</dbReference>
<dbReference type="Pfam" id="PF13977">
    <property type="entry name" value="TetR_C_6"/>
    <property type="match status" value="1"/>
</dbReference>
<dbReference type="PANTHER" id="PTHR30055:SF234">
    <property type="entry name" value="HTH-TYPE TRANSCRIPTIONAL REGULATOR BETI"/>
    <property type="match status" value="1"/>
</dbReference>
<dbReference type="RefSeq" id="WP_243556160.1">
    <property type="nucleotide sequence ID" value="NZ_CP094528.1"/>
</dbReference>
<keyword evidence="2" id="KW-0805">Transcription regulation</keyword>
<keyword evidence="4" id="KW-0804">Transcription</keyword>
<evidence type="ECO:0000259" key="6">
    <source>
        <dbReference type="PROSITE" id="PS50977"/>
    </source>
</evidence>
<keyword evidence="3 5" id="KW-0238">DNA-binding</keyword>
<keyword evidence="1" id="KW-0678">Repressor</keyword>
<reference evidence="7 8" key="1">
    <citation type="submission" date="2022-03" db="EMBL/GenBank/DDBJ databases">
        <title>Mucilaginibacter sp. isolated from the gut of Protaetia brevitarsis seulensis larvae.</title>
        <authorList>
            <person name="Won M."/>
            <person name="Kim S.-J."/>
            <person name="Kwon S.-W."/>
        </authorList>
    </citation>
    <scope>NUCLEOTIDE SEQUENCE [LARGE SCALE GENOMIC DNA]</scope>
    <source>
        <strain evidence="7 8">CFWR-12</strain>
    </source>
</reference>
<dbReference type="InterPro" id="IPR036271">
    <property type="entry name" value="Tet_transcr_reg_TetR-rel_C_sf"/>
</dbReference>
<gene>
    <name evidence="7" type="ORF">MTO99_00895</name>
</gene>
<dbReference type="InterPro" id="IPR039538">
    <property type="entry name" value="BetI_C"/>
</dbReference>
<sequence length="197" mass="22205">MPKVIDHDQRRRDIIDVTWGLIVKGGIEAATMREIAAEAGFANGALKHYFPGKDEIIEGAYERSLNRLGEILNEAMVGKRGIEGLRTMMTVTMPIDEEDVTAGKVLLSFWERAAFNDSLHTTYRKHLKVWRDGIAHYLREGRELGEIVTGIPDEQLIDEIVLVNAGATIMRVIAPEVTTADLLRRHVDTFIERISRP</sequence>
<dbReference type="SUPFAM" id="SSF48498">
    <property type="entry name" value="Tetracyclin repressor-like, C-terminal domain"/>
    <property type="match status" value="1"/>
</dbReference>
<dbReference type="InterPro" id="IPR001647">
    <property type="entry name" value="HTH_TetR"/>
</dbReference>
<feature type="DNA-binding region" description="H-T-H motif" evidence="5">
    <location>
        <begin position="31"/>
        <end position="50"/>
    </location>
</feature>
<evidence type="ECO:0000256" key="1">
    <source>
        <dbReference type="ARBA" id="ARBA00022491"/>
    </source>
</evidence>
<dbReference type="InterPro" id="IPR050109">
    <property type="entry name" value="HTH-type_TetR-like_transc_reg"/>
</dbReference>
<name>A0ABY4BYT6_9MICO</name>
<evidence type="ECO:0000256" key="4">
    <source>
        <dbReference type="ARBA" id="ARBA00023163"/>
    </source>
</evidence>
<evidence type="ECO:0000256" key="3">
    <source>
        <dbReference type="ARBA" id="ARBA00023125"/>
    </source>
</evidence>
<dbReference type="Pfam" id="PF00440">
    <property type="entry name" value="TetR_N"/>
    <property type="match status" value="1"/>
</dbReference>
<dbReference type="PROSITE" id="PS50977">
    <property type="entry name" value="HTH_TETR_2"/>
    <property type="match status" value="1"/>
</dbReference>